<evidence type="ECO:0000313" key="2">
    <source>
        <dbReference type="EMBL" id="KAH0567112.1"/>
    </source>
</evidence>
<evidence type="ECO:0000256" key="1">
    <source>
        <dbReference type="SAM" id="Phobius"/>
    </source>
</evidence>
<organism evidence="2 3">
    <name type="scientific">Cotesia glomerata</name>
    <name type="common">Lepidopteran parasitic wasp</name>
    <name type="synonym">Apanteles glomeratus</name>
    <dbReference type="NCBI Taxonomy" id="32391"/>
    <lineage>
        <taxon>Eukaryota</taxon>
        <taxon>Metazoa</taxon>
        <taxon>Ecdysozoa</taxon>
        <taxon>Arthropoda</taxon>
        <taxon>Hexapoda</taxon>
        <taxon>Insecta</taxon>
        <taxon>Pterygota</taxon>
        <taxon>Neoptera</taxon>
        <taxon>Endopterygota</taxon>
        <taxon>Hymenoptera</taxon>
        <taxon>Apocrita</taxon>
        <taxon>Ichneumonoidea</taxon>
        <taxon>Braconidae</taxon>
        <taxon>Microgastrinae</taxon>
        <taxon>Cotesia</taxon>
    </lineage>
</organism>
<keyword evidence="3" id="KW-1185">Reference proteome</keyword>
<comment type="caution">
    <text evidence="2">The sequence shown here is derived from an EMBL/GenBank/DDBJ whole genome shotgun (WGS) entry which is preliminary data.</text>
</comment>
<keyword evidence="1" id="KW-0812">Transmembrane</keyword>
<sequence length="112" mass="12535">MDISVLFPAAHTDAYYTVVLLYALPLLAYAGNKRDREIGSIARYHKPVRVHKVSGEIRIKILFEDKGNKNELIWNQYYWSIVEPIAAENASELGVGSLSPFGSESALLNIAR</sequence>
<reference evidence="2 3" key="1">
    <citation type="journal article" date="2021" name="J. Hered.">
        <title>A chromosome-level genome assembly of the parasitoid wasp, Cotesia glomerata (Hymenoptera: Braconidae).</title>
        <authorList>
            <person name="Pinto B.J."/>
            <person name="Weis J.J."/>
            <person name="Gamble T."/>
            <person name="Ode P.J."/>
            <person name="Paul R."/>
            <person name="Zaspel J.M."/>
        </authorList>
    </citation>
    <scope>NUCLEOTIDE SEQUENCE [LARGE SCALE GENOMIC DNA]</scope>
    <source>
        <strain evidence="2">CgM1</strain>
    </source>
</reference>
<name>A0AAV7J5U6_COTGL</name>
<feature type="transmembrane region" description="Helical" evidence="1">
    <location>
        <begin position="14"/>
        <end position="31"/>
    </location>
</feature>
<protein>
    <submittedName>
        <fullName evidence="2">Uncharacterized protein</fullName>
    </submittedName>
</protein>
<evidence type="ECO:0000313" key="3">
    <source>
        <dbReference type="Proteomes" id="UP000826195"/>
    </source>
</evidence>
<keyword evidence="1" id="KW-1133">Transmembrane helix</keyword>
<dbReference type="Proteomes" id="UP000826195">
    <property type="component" value="Unassembled WGS sequence"/>
</dbReference>
<dbReference type="EMBL" id="JAHXZJ010000001">
    <property type="protein sequence ID" value="KAH0567112.1"/>
    <property type="molecule type" value="Genomic_DNA"/>
</dbReference>
<accession>A0AAV7J5U6</accession>
<gene>
    <name evidence="2" type="ORF">KQX54_006744</name>
</gene>
<dbReference type="AlphaFoldDB" id="A0AAV7J5U6"/>
<proteinExistence type="predicted"/>
<keyword evidence="1" id="KW-0472">Membrane</keyword>